<feature type="compositionally biased region" description="Basic and acidic residues" evidence="1">
    <location>
        <begin position="230"/>
        <end position="251"/>
    </location>
</feature>
<dbReference type="InterPro" id="IPR008909">
    <property type="entry name" value="DALR_anticod-bd"/>
</dbReference>
<evidence type="ECO:0000259" key="2">
    <source>
        <dbReference type="SMART" id="SM00836"/>
    </source>
</evidence>
<dbReference type="RefSeq" id="XP_024262398.1">
    <property type="nucleotide sequence ID" value="XM_024406630.2"/>
</dbReference>
<dbReference type="KEGG" id="otw:112238032"/>
<dbReference type="Ensembl" id="ENSOTST00005061874.2">
    <property type="protein sequence ID" value="ENSOTSP00005056830.2"/>
    <property type="gene ID" value="ENSOTSG00005027446.2"/>
</dbReference>
<dbReference type="SMART" id="SM00836">
    <property type="entry name" value="DALR_1"/>
    <property type="match status" value="1"/>
</dbReference>
<dbReference type="PANTHER" id="PTHR16043">
    <property type="entry name" value="DALRD3 PROTEIN"/>
    <property type="match status" value="1"/>
</dbReference>
<dbReference type="SUPFAM" id="SSF47323">
    <property type="entry name" value="Anticodon-binding domain of a subclass of class I aminoacyl-tRNA synthetases"/>
    <property type="match status" value="1"/>
</dbReference>
<feature type="region of interest" description="Disordered" evidence="1">
    <location>
        <begin position="20"/>
        <end position="44"/>
    </location>
</feature>
<proteinExistence type="predicted"/>
<gene>
    <name evidence="3" type="primary">dalrd3</name>
</gene>
<reference evidence="3" key="1">
    <citation type="submission" date="2025-08" db="UniProtKB">
        <authorList>
            <consortium name="Ensembl"/>
        </authorList>
    </citation>
    <scope>IDENTIFICATION</scope>
</reference>
<dbReference type="InterPro" id="IPR037380">
    <property type="entry name" value="DALRD3"/>
</dbReference>
<feature type="region of interest" description="Disordered" evidence="1">
    <location>
        <begin position="227"/>
        <end position="251"/>
    </location>
</feature>
<dbReference type="CTD" id="55152"/>
<name>A0A8C8M1F4_ONCTS</name>
<evidence type="ECO:0000313" key="3">
    <source>
        <dbReference type="Ensembl" id="ENSOTSP00005056830.2"/>
    </source>
</evidence>
<dbReference type="Proteomes" id="UP000694402">
    <property type="component" value="Unassembled WGS sequence"/>
</dbReference>
<dbReference type="GeneID" id="112238032"/>
<dbReference type="Pfam" id="PF05746">
    <property type="entry name" value="DALR_1"/>
    <property type="match status" value="1"/>
</dbReference>
<sequence>MENIDETPFRITRTVQALGSALRGEPENVPDAGQGSSDRISSEPEKLWFKESSAKNLQNRDFLSPTTVLNTLYADGQVPPAVMGRVLSLKGCGVLPVAGGEVMGEGLRVRVDRIAAFQKVLSGVSAYLKPPSQRQGGVVLNCPALHPKPNLPSPDTLTLGQLRTVLLTDHLGALLRRQGFTVSCCPVLPEDSNIIVFLRMLGVDWPSVPVSWTNDEREEKMLEALQNSPYKEREETDGGRRESEGKKMEGEKEWGTLRVNLKRVFQEEQLPGYDPSLGTCTVQRDSVSHLAQLDRATADCTVSTATAVHVTSCQDEFRQQQIAMLWRASGATVTQTIPGDLLPFITSFMNSSLTVSPSDFKMARVKKPTLDSSDVKNNRPRHLVCGPVKTPGSHLSAAQYLQLRRVQMKEASEMKYGEQVEGQTWDDIIKVMTSATVRFELLSTVHMSPVTLDVQREGSVSTKGPRGGVFVMYNCARLHTLFDSYERGMEKGLYPEIPEGSQLDFSALKEEGEWLLLFNYLIPFSELLDQSGQVLECDGGARVNLKTEQICKFLVSLSKDFSSYYNRVHVLGEPLPHLFNQMFCRLQLLRALRELYHRALDTLHLPPIRQL</sequence>
<organism evidence="3 4">
    <name type="scientific">Oncorhynchus tshawytscha</name>
    <name type="common">Chinook salmon</name>
    <name type="synonym">Salmo tshawytscha</name>
    <dbReference type="NCBI Taxonomy" id="74940"/>
    <lineage>
        <taxon>Eukaryota</taxon>
        <taxon>Metazoa</taxon>
        <taxon>Chordata</taxon>
        <taxon>Craniata</taxon>
        <taxon>Vertebrata</taxon>
        <taxon>Euteleostomi</taxon>
        <taxon>Actinopterygii</taxon>
        <taxon>Neopterygii</taxon>
        <taxon>Teleostei</taxon>
        <taxon>Protacanthopterygii</taxon>
        <taxon>Salmoniformes</taxon>
        <taxon>Salmonidae</taxon>
        <taxon>Salmoninae</taxon>
        <taxon>Oncorhynchus</taxon>
    </lineage>
</organism>
<dbReference type="GeneTree" id="ENSGT00390000014621"/>
<evidence type="ECO:0000313" key="4">
    <source>
        <dbReference type="Proteomes" id="UP000694402"/>
    </source>
</evidence>
<reference evidence="3" key="2">
    <citation type="submission" date="2025-09" db="UniProtKB">
        <authorList>
            <consortium name="Ensembl"/>
        </authorList>
    </citation>
    <scope>IDENTIFICATION</scope>
</reference>
<dbReference type="GO" id="GO:0005524">
    <property type="term" value="F:ATP binding"/>
    <property type="evidence" value="ECO:0007669"/>
    <property type="project" value="InterPro"/>
</dbReference>
<protein>
    <submittedName>
        <fullName evidence="3">DALR anticodon binding domain containing 3</fullName>
    </submittedName>
</protein>
<dbReference type="PANTHER" id="PTHR16043:SF1">
    <property type="entry name" value="DALR ANTICODON-BINDING DOMAIN-CONTAINING PROTEIN 3"/>
    <property type="match status" value="1"/>
</dbReference>
<accession>A0A8C8M1F4</accession>
<feature type="domain" description="DALR anticodon binding" evidence="2">
    <location>
        <begin position="471"/>
        <end position="611"/>
    </location>
</feature>
<dbReference type="InterPro" id="IPR009080">
    <property type="entry name" value="tRNAsynth_Ia_anticodon-bd"/>
</dbReference>
<keyword evidence="4" id="KW-1185">Reference proteome</keyword>
<dbReference type="GO" id="GO:0006420">
    <property type="term" value="P:arginyl-tRNA aminoacylation"/>
    <property type="evidence" value="ECO:0007669"/>
    <property type="project" value="InterPro"/>
</dbReference>
<dbReference type="AlphaFoldDB" id="A0A8C8M1F4"/>
<dbReference type="Gene3D" id="1.10.730.10">
    <property type="entry name" value="Isoleucyl-tRNA Synthetase, Domain 1"/>
    <property type="match status" value="1"/>
</dbReference>
<dbReference type="GO" id="GO:0004814">
    <property type="term" value="F:arginine-tRNA ligase activity"/>
    <property type="evidence" value="ECO:0007669"/>
    <property type="project" value="InterPro"/>
</dbReference>
<dbReference type="GO" id="GO:0106217">
    <property type="term" value="P:tRNA C3-cytosine methylation"/>
    <property type="evidence" value="ECO:0007669"/>
    <property type="project" value="TreeGrafter"/>
</dbReference>
<evidence type="ECO:0000256" key="1">
    <source>
        <dbReference type="SAM" id="MobiDB-lite"/>
    </source>
</evidence>
<dbReference type="GO" id="GO:0000049">
    <property type="term" value="F:tRNA binding"/>
    <property type="evidence" value="ECO:0007669"/>
    <property type="project" value="TreeGrafter"/>
</dbReference>